<keyword evidence="3" id="KW-0238">DNA-binding</keyword>
<dbReference type="InterPro" id="IPR007627">
    <property type="entry name" value="RNA_pol_sigma70_r2"/>
</dbReference>
<dbReference type="InterPro" id="IPR012845">
    <property type="entry name" value="RNA_pol_sigma_FliA_WhiG"/>
</dbReference>
<dbReference type="RefSeq" id="WP_204464699.1">
    <property type="nucleotide sequence ID" value="NZ_JAFBCV010000002.1"/>
</dbReference>
<dbReference type="PANTHER" id="PTHR30385:SF7">
    <property type="entry name" value="RNA POLYMERASE SIGMA FACTOR FLIA"/>
    <property type="match status" value="1"/>
</dbReference>
<dbReference type="Pfam" id="PF04542">
    <property type="entry name" value="Sigma70_r2"/>
    <property type="match status" value="1"/>
</dbReference>
<dbReference type="Pfam" id="PF04545">
    <property type="entry name" value="Sigma70_r4"/>
    <property type="match status" value="1"/>
</dbReference>
<dbReference type="PROSITE" id="PS00716">
    <property type="entry name" value="SIGMA70_2"/>
    <property type="match status" value="1"/>
</dbReference>
<dbReference type="NCBIfam" id="NF005809">
    <property type="entry name" value="PRK07670.1"/>
    <property type="match status" value="1"/>
</dbReference>
<keyword evidence="1" id="KW-0805">Transcription regulation</keyword>
<dbReference type="PRINTS" id="PR00046">
    <property type="entry name" value="SIGMA70FCT"/>
</dbReference>
<protein>
    <submittedName>
        <fullName evidence="6">RNA polymerase sigma factor for flagellar operon FliA</fullName>
    </submittedName>
</protein>
<accession>A0ABS2STT4</accession>
<dbReference type="Gene3D" id="1.20.140.160">
    <property type="match status" value="1"/>
</dbReference>
<keyword evidence="7" id="KW-1185">Reference proteome</keyword>
<dbReference type="Gene3D" id="1.10.1740.10">
    <property type="match status" value="1"/>
</dbReference>
<organism evidence="6 7">
    <name type="scientific">Shouchella xiaoxiensis</name>
    <dbReference type="NCBI Taxonomy" id="766895"/>
    <lineage>
        <taxon>Bacteria</taxon>
        <taxon>Bacillati</taxon>
        <taxon>Bacillota</taxon>
        <taxon>Bacilli</taxon>
        <taxon>Bacillales</taxon>
        <taxon>Bacillaceae</taxon>
        <taxon>Shouchella</taxon>
    </lineage>
</organism>
<dbReference type="InterPro" id="IPR007630">
    <property type="entry name" value="RNA_pol_sigma70_r4"/>
</dbReference>
<evidence type="ECO:0000313" key="6">
    <source>
        <dbReference type="EMBL" id="MBM7837672.1"/>
    </source>
</evidence>
<evidence type="ECO:0000259" key="5">
    <source>
        <dbReference type="PROSITE" id="PS00716"/>
    </source>
</evidence>
<keyword evidence="6" id="KW-0969">Cilium</keyword>
<evidence type="ECO:0000256" key="3">
    <source>
        <dbReference type="ARBA" id="ARBA00023125"/>
    </source>
</evidence>
<keyword evidence="2" id="KW-0731">Sigma factor</keyword>
<dbReference type="InterPro" id="IPR000943">
    <property type="entry name" value="RNA_pol_sigma70"/>
</dbReference>
<feature type="domain" description="RNA polymerase sigma-70" evidence="5">
    <location>
        <begin position="214"/>
        <end position="240"/>
    </location>
</feature>
<dbReference type="NCBIfam" id="TIGR02937">
    <property type="entry name" value="sigma70-ECF"/>
    <property type="match status" value="1"/>
</dbReference>
<dbReference type="PIRSF" id="PIRSF000770">
    <property type="entry name" value="RNA_pol_sigma-SigE/K"/>
    <property type="match status" value="1"/>
</dbReference>
<dbReference type="InterPro" id="IPR013324">
    <property type="entry name" value="RNA_pol_sigma_r3/r4-like"/>
</dbReference>
<reference evidence="6" key="1">
    <citation type="submission" date="2021-01" db="EMBL/GenBank/DDBJ databases">
        <title>Genomic Encyclopedia of Type Strains, Phase IV (KMG-IV): sequencing the most valuable type-strain genomes for metagenomic binning, comparative biology and taxonomic classification.</title>
        <authorList>
            <person name="Goeker M."/>
        </authorList>
    </citation>
    <scope>NUCLEOTIDE SEQUENCE</scope>
    <source>
        <strain evidence="6">DSM 21943</strain>
    </source>
</reference>
<name>A0ABS2STT4_9BACI</name>
<evidence type="ECO:0000256" key="1">
    <source>
        <dbReference type="ARBA" id="ARBA00023015"/>
    </source>
</evidence>
<keyword evidence="4" id="KW-0804">Transcription</keyword>
<keyword evidence="6" id="KW-0966">Cell projection</keyword>
<dbReference type="SUPFAM" id="SSF88946">
    <property type="entry name" value="Sigma2 domain of RNA polymerase sigma factors"/>
    <property type="match status" value="1"/>
</dbReference>
<gene>
    <name evidence="6" type="ORF">JOC54_000903</name>
</gene>
<evidence type="ECO:0000256" key="2">
    <source>
        <dbReference type="ARBA" id="ARBA00023082"/>
    </source>
</evidence>
<dbReference type="EMBL" id="JAFBCV010000002">
    <property type="protein sequence ID" value="MBM7837672.1"/>
    <property type="molecule type" value="Genomic_DNA"/>
</dbReference>
<keyword evidence="6" id="KW-0282">Flagellum</keyword>
<dbReference type="InterPro" id="IPR014284">
    <property type="entry name" value="RNA_pol_sigma-70_dom"/>
</dbReference>
<evidence type="ECO:0000313" key="7">
    <source>
        <dbReference type="Proteomes" id="UP001179280"/>
    </source>
</evidence>
<dbReference type="NCBIfam" id="TIGR02479">
    <property type="entry name" value="FliA_WhiG"/>
    <property type="match status" value="1"/>
</dbReference>
<dbReference type="PANTHER" id="PTHR30385">
    <property type="entry name" value="SIGMA FACTOR F FLAGELLAR"/>
    <property type="match status" value="1"/>
</dbReference>
<comment type="caution">
    <text evidence="6">The sequence shown here is derived from an EMBL/GenBank/DDBJ whole genome shotgun (WGS) entry which is preliminary data.</text>
</comment>
<dbReference type="Proteomes" id="UP001179280">
    <property type="component" value="Unassembled WGS sequence"/>
</dbReference>
<dbReference type="CDD" id="cd06171">
    <property type="entry name" value="Sigma70_r4"/>
    <property type="match status" value="1"/>
</dbReference>
<sequence length="251" mass="29038">MNTEARLWKSWDETKSDNAVENLINHYLPLVTYHVQRVSNGLPVSVTKDELKSHALEGLLDAIHKFDSSRALKFDTYASFRIRGAMIDGLRREDPLPRTIREKIKKMDQVTEKLEQERGRSVDFFEVAQLMDLSEKEISLLKYEQLMSTNLSFDDMINGSKDQSYASQIQDPMTRNPEDKLVAEDTRKELAERILCLSENEQLVIQLSYYEELTLTEIGRVLSLSTSRISQIHARAIDKLKQGLVKKEFVR</sequence>
<evidence type="ECO:0000256" key="4">
    <source>
        <dbReference type="ARBA" id="ARBA00023163"/>
    </source>
</evidence>
<dbReference type="InterPro" id="IPR013325">
    <property type="entry name" value="RNA_pol_sigma_r2"/>
</dbReference>
<proteinExistence type="predicted"/>
<dbReference type="SUPFAM" id="SSF88659">
    <property type="entry name" value="Sigma3 and sigma4 domains of RNA polymerase sigma factors"/>
    <property type="match status" value="2"/>
</dbReference>